<feature type="domain" description="Alanine dehydrogenase/pyridine nucleotide transhydrogenase NAD(H)-binding" evidence="12">
    <location>
        <begin position="145"/>
        <end position="316"/>
    </location>
</feature>
<evidence type="ECO:0000256" key="9">
    <source>
        <dbReference type="ARBA" id="ARBA00071353"/>
    </source>
</evidence>
<evidence type="ECO:0000256" key="3">
    <source>
        <dbReference type="ARBA" id="ARBA00012943"/>
    </source>
</evidence>
<dbReference type="EC" id="7.1.1.1" evidence="3"/>
<evidence type="ECO:0000259" key="12">
    <source>
        <dbReference type="SMART" id="SM01002"/>
    </source>
</evidence>
<evidence type="ECO:0000256" key="10">
    <source>
        <dbReference type="ARBA" id="ARBA00076996"/>
    </source>
</evidence>
<dbReference type="InterPro" id="IPR036291">
    <property type="entry name" value="NAD(P)-bd_dom_sf"/>
</dbReference>
<comment type="similarity">
    <text evidence="2">Belongs to the AlaDH/PNT family.</text>
</comment>
<comment type="caution">
    <text evidence="14">The sequence shown here is derived from an EMBL/GenBank/DDBJ whole genome shotgun (WGS) entry which is preliminary data.</text>
</comment>
<evidence type="ECO:0000313" key="15">
    <source>
        <dbReference type="Proteomes" id="UP000018417"/>
    </source>
</evidence>
<dbReference type="SUPFAM" id="SSF51735">
    <property type="entry name" value="NAD(P)-binding Rossmann-fold domains"/>
    <property type="match status" value="1"/>
</dbReference>
<evidence type="ECO:0000256" key="2">
    <source>
        <dbReference type="ARBA" id="ARBA00005689"/>
    </source>
</evidence>
<evidence type="ECO:0000313" key="14">
    <source>
        <dbReference type="EMBL" id="ENW08249.1"/>
    </source>
</evidence>
<dbReference type="InterPro" id="IPR008143">
    <property type="entry name" value="Ala_DH/PNT_CS2"/>
</dbReference>
<feature type="domain" description="Alanine dehydrogenase/pyridine nucleotide transhydrogenase N-terminal" evidence="13">
    <location>
        <begin position="4"/>
        <end position="136"/>
    </location>
</feature>
<evidence type="ECO:0000256" key="6">
    <source>
        <dbReference type="ARBA" id="ARBA00022967"/>
    </source>
</evidence>
<dbReference type="PROSITE" id="PS00836">
    <property type="entry name" value="ALADH_PNT_1"/>
    <property type="match status" value="1"/>
</dbReference>
<dbReference type="Proteomes" id="UP000018417">
    <property type="component" value="Unassembled WGS sequence"/>
</dbReference>
<keyword evidence="7" id="KW-0520">NAD</keyword>
<evidence type="ECO:0000256" key="1">
    <source>
        <dbReference type="ARBA" id="ARBA00003943"/>
    </source>
</evidence>
<comment type="function">
    <text evidence="1">The transhydrogenation between NADH and NADP is coupled to respiration and ATP hydrolysis and functions as a proton pump across the membrane.</text>
</comment>
<dbReference type="OrthoDB" id="9804592at2"/>
<proteinExistence type="inferred from homology"/>
<dbReference type="GO" id="GO:0006740">
    <property type="term" value="P:NADPH regeneration"/>
    <property type="evidence" value="ECO:0007669"/>
    <property type="project" value="TreeGrafter"/>
</dbReference>
<evidence type="ECO:0000256" key="4">
    <source>
        <dbReference type="ARBA" id="ARBA00022741"/>
    </source>
</evidence>
<dbReference type="InterPro" id="IPR007886">
    <property type="entry name" value="AlaDH/PNT_N"/>
</dbReference>
<dbReference type="EMBL" id="APQK01000002">
    <property type="protein sequence ID" value="ENW08249.1"/>
    <property type="molecule type" value="Genomic_DNA"/>
</dbReference>
<protein>
    <recommendedName>
        <fullName evidence="9">NAD(P) transhydrogenase subunit alpha part 1</fullName>
        <ecNumber evidence="3">7.1.1.1</ecNumber>
    </recommendedName>
    <alternativeName>
        <fullName evidence="11">Nicotinamide nucleotide transhydrogenase subunit alpha 1</fullName>
    </alternativeName>
    <alternativeName>
        <fullName evidence="10">Pyridine nucleotide transhydrogenase subunit alpha 1</fullName>
    </alternativeName>
</protein>
<dbReference type="PROSITE" id="PS00837">
    <property type="entry name" value="ALADH_PNT_2"/>
    <property type="match status" value="1"/>
</dbReference>
<dbReference type="PANTHER" id="PTHR10160:SF19">
    <property type="entry name" value="PROTON-TRANSLOCATING NAD(P)(+) TRANSHYDROGENASE"/>
    <property type="match status" value="1"/>
</dbReference>
<dbReference type="GO" id="GO:0016491">
    <property type="term" value="F:oxidoreductase activity"/>
    <property type="evidence" value="ECO:0007669"/>
    <property type="project" value="InterPro"/>
</dbReference>
<dbReference type="Pfam" id="PF05222">
    <property type="entry name" value="AlaDh_PNT_N"/>
    <property type="match status" value="1"/>
</dbReference>
<keyword evidence="5" id="KW-0521">NADP</keyword>
<sequence>MQIGIPTETVAGESRVAATPETVKKLINAGHSIVIQRGAGVKAAYIDSAYEQIGATITDDAYTGSQIVLKVRAPSGDEIQKLAANTAVIAMFDPYRNPELDQFAAQQVSAFALELLPRTLSRAQNMDVLSSQANLAGYKSVLLAAAEYQRMFPMLMTAAGTVKPARVVIMGVGVAGLQAIATAKRLGAVVEATDLRPTAKEQVESLGGKWLDVPMSDEEKQRAAEAAKSGYGWQPGEQYIKDQAAIVDKAVSNADIVITTALIPGRNAPRLIKAETVAKMKPGSVILDMAVETGGNVEGSKEGETVVTENGVKILGIPNIPGTVATEASALYARNVFNFLETLFDKDKNFAINPEEEIQKALLVTHGGQVLLKRG</sequence>
<evidence type="ECO:0000256" key="5">
    <source>
        <dbReference type="ARBA" id="ARBA00022857"/>
    </source>
</evidence>
<dbReference type="GO" id="GO:0050661">
    <property type="term" value="F:NADP binding"/>
    <property type="evidence" value="ECO:0007669"/>
    <property type="project" value="TreeGrafter"/>
</dbReference>
<dbReference type="PATRIC" id="fig|1217649.3.peg.404"/>
<dbReference type="AlphaFoldDB" id="N9FTS5"/>
<dbReference type="GO" id="GO:0005886">
    <property type="term" value="C:plasma membrane"/>
    <property type="evidence" value="ECO:0007669"/>
    <property type="project" value="TreeGrafter"/>
</dbReference>
<keyword evidence="6" id="KW-1278">Translocase</keyword>
<accession>N9FTS5</accession>
<dbReference type="SMART" id="SM01002">
    <property type="entry name" value="AlaDh_PNT_C"/>
    <property type="match status" value="1"/>
</dbReference>
<gene>
    <name evidence="14" type="ORF">F934_00424</name>
</gene>
<dbReference type="HOGENOM" id="CLU_003376_2_1_6"/>
<dbReference type="SUPFAM" id="SSF52283">
    <property type="entry name" value="Formate/glycerate dehydrogenase catalytic domain-like"/>
    <property type="match status" value="1"/>
</dbReference>
<keyword evidence="4" id="KW-0547">Nucleotide-binding</keyword>
<evidence type="ECO:0000256" key="8">
    <source>
        <dbReference type="ARBA" id="ARBA00048202"/>
    </source>
</evidence>
<name>N9FTS5_9GAMM</name>
<dbReference type="CDD" id="cd05304">
    <property type="entry name" value="Rubrum_tdh"/>
    <property type="match status" value="1"/>
</dbReference>
<dbReference type="InterPro" id="IPR008142">
    <property type="entry name" value="AlaDH/PNT_CS1"/>
</dbReference>
<dbReference type="RefSeq" id="WP_005051596.1">
    <property type="nucleotide sequence ID" value="NZ_KB849757.1"/>
</dbReference>
<dbReference type="SMART" id="SM01003">
    <property type="entry name" value="AlaDh_PNT_N"/>
    <property type="match status" value="1"/>
</dbReference>
<dbReference type="NCBIfam" id="NF006942">
    <property type="entry name" value="PRK09424.1"/>
    <property type="match status" value="1"/>
</dbReference>
<dbReference type="PANTHER" id="PTHR10160">
    <property type="entry name" value="NAD(P) TRANSHYDROGENASE"/>
    <property type="match status" value="1"/>
</dbReference>
<dbReference type="Pfam" id="PF01262">
    <property type="entry name" value="AlaDh_PNT_C"/>
    <property type="match status" value="1"/>
</dbReference>
<dbReference type="GO" id="GO:0008750">
    <property type="term" value="F:proton-translocating NAD(P)+ transhydrogenase activity"/>
    <property type="evidence" value="ECO:0007669"/>
    <property type="project" value="UniProtKB-EC"/>
</dbReference>
<organism evidence="14 15">
    <name type="scientific">Acinetobacter beijerinckii ANC 3835</name>
    <dbReference type="NCBI Taxonomy" id="1217649"/>
    <lineage>
        <taxon>Bacteria</taxon>
        <taxon>Pseudomonadati</taxon>
        <taxon>Pseudomonadota</taxon>
        <taxon>Gammaproteobacteria</taxon>
        <taxon>Moraxellales</taxon>
        <taxon>Moraxellaceae</taxon>
        <taxon>Acinetobacter</taxon>
    </lineage>
</organism>
<evidence type="ECO:0000259" key="13">
    <source>
        <dbReference type="SMART" id="SM01003"/>
    </source>
</evidence>
<comment type="catalytic activity">
    <reaction evidence="8">
        <text>NAD(+) + NADPH + H(+)(in) = NADH + NADP(+) + H(+)(out)</text>
        <dbReference type="Rhea" id="RHEA:47992"/>
        <dbReference type="ChEBI" id="CHEBI:15378"/>
        <dbReference type="ChEBI" id="CHEBI:57540"/>
        <dbReference type="ChEBI" id="CHEBI:57783"/>
        <dbReference type="ChEBI" id="CHEBI:57945"/>
        <dbReference type="ChEBI" id="CHEBI:58349"/>
        <dbReference type="EC" id="7.1.1.1"/>
    </reaction>
</comment>
<evidence type="ECO:0000256" key="7">
    <source>
        <dbReference type="ARBA" id="ARBA00023027"/>
    </source>
</evidence>
<dbReference type="FunFam" id="3.40.50.720:FF:000188">
    <property type="entry name" value="NAD(P) transhydrogenase alpha subunit 1"/>
    <property type="match status" value="1"/>
</dbReference>
<evidence type="ECO:0000256" key="11">
    <source>
        <dbReference type="ARBA" id="ARBA00084087"/>
    </source>
</evidence>
<dbReference type="Gene3D" id="3.40.50.720">
    <property type="entry name" value="NAD(P)-binding Rossmann-like Domain"/>
    <property type="match status" value="2"/>
</dbReference>
<reference evidence="14 15" key="1">
    <citation type="submission" date="2013-02" db="EMBL/GenBank/DDBJ databases">
        <title>The Genome Sequence of Acinetobacter beijerinckii ANC 3835.</title>
        <authorList>
            <consortium name="The Broad Institute Genome Sequencing Platform"/>
            <consortium name="The Broad Institute Genome Sequencing Center for Infectious Disease"/>
            <person name="Cerqueira G."/>
            <person name="Feldgarden M."/>
            <person name="Courvalin P."/>
            <person name="Perichon B."/>
            <person name="Grillot-Courvalin C."/>
            <person name="Clermont D."/>
            <person name="Rocha E."/>
            <person name="Yoon E.-J."/>
            <person name="Nemec A."/>
            <person name="Walker B."/>
            <person name="Young S.K."/>
            <person name="Zeng Q."/>
            <person name="Gargeya S."/>
            <person name="Fitzgerald M."/>
            <person name="Haas B."/>
            <person name="Abouelleil A."/>
            <person name="Alvarado L."/>
            <person name="Arachchi H.M."/>
            <person name="Berlin A.M."/>
            <person name="Chapman S.B."/>
            <person name="Dewar J."/>
            <person name="Goldberg J."/>
            <person name="Griggs A."/>
            <person name="Gujja S."/>
            <person name="Hansen M."/>
            <person name="Howarth C."/>
            <person name="Imamovic A."/>
            <person name="Larimer J."/>
            <person name="McCowan C."/>
            <person name="Murphy C."/>
            <person name="Neiman D."/>
            <person name="Pearson M."/>
            <person name="Priest M."/>
            <person name="Roberts A."/>
            <person name="Saif S."/>
            <person name="Shea T."/>
            <person name="Sisk P."/>
            <person name="Sykes S."/>
            <person name="Wortman J."/>
            <person name="Nusbaum C."/>
            <person name="Birren B."/>
        </authorList>
    </citation>
    <scope>NUCLEOTIDE SEQUENCE [LARGE SCALE GENOMIC DNA]</scope>
    <source>
        <strain evidence="14 15">ANC 3835</strain>
    </source>
</reference>
<dbReference type="InterPro" id="IPR007698">
    <property type="entry name" value="AlaDH/PNT_NAD(H)-bd"/>
</dbReference>